<evidence type="ECO:0000313" key="5">
    <source>
        <dbReference type="EMBL" id="CAB5059034.1"/>
    </source>
</evidence>
<organism evidence="4">
    <name type="scientific">freshwater metagenome</name>
    <dbReference type="NCBI Taxonomy" id="449393"/>
    <lineage>
        <taxon>unclassified sequences</taxon>
        <taxon>metagenomes</taxon>
        <taxon>ecological metagenomes</taxon>
    </lineage>
</organism>
<proteinExistence type="predicted"/>
<dbReference type="EMBL" id="CAFBQP010000025">
    <property type="protein sequence ID" value="CAB5059034.1"/>
    <property type="molecule type" value="Genomic_DNA"/>
</dbReference>
<dbReference type="InterPro" id="IPR000182">
    <property type="entry name" value="GNAT_dom"/>
</dbReference>
<evidence type="ECO:0000313" key="2">
    <source>
        <dbReference type="EMBL" id="CAB4713971.1"/>
    </source>
</evidence>
<protein>
    <submittedName>
        <fullName evidence="4">Unannotated protein</fullName>
    </submittedName>
</protein>
<dbReference type="EMBL" id="CAEZYY010000019">
    <property type="protein sequence ID" value="CAB4758447.1"/>
    <property type="molecule type" value="Genomic_DNA"/>
</dbReference>
<dbReference type="AlphaFoldDB" id="A0A6J7E6C9"/>
<dbReference type="CDD" id="cd04301">
    <property type="entry name" value="NAT_SF"/>
    <property type="match status" value="1"/>
</dbReference>
<dbReference type="Gene3D" id="3.40.630.30">
    <property type="match status" value="1"/>
</dbReference>
<dbReference type="SUPFAM" id="SSF55729">
    <property type="entry name" value="Acyl-CoA N-acyltransferases (Nat)"/>
    <property type="match status" value="1"/>
</dbReference>
<dbReference type="GO" id="GO:0016747">
    <property type="term" value="F:acyltransferase activity, transferring groups other than amino-acyl groups"/>
    <property type="evidence" value="ECO:0007669"/>
    <property type="project" value="InterPro"/>
</dbReference>
<reference evidence="4" key="1">
    <citation type="submission" date="2020-05" db="EMBL/GenBank/DDBJ databases">
        <authorList>
            <person name="Chiriac C."/>
            <person name="Salcher M."/>
            <person name="Ghai R."/>
            <person name="Kavagutti S V."/>
        </authorList>
    </citation>
    <scope>NUCLEOTIDE SEQUENCE</scope>
</reference>
<dbReference type="InterPro" id="IPR016181">
    <property type="entry name" value="Acyl_CoA_acyltransferase"/>
</dbReference>
<sequence length="160" mass="17849">MSNQVHVVFPERGDVLLDQVEELFALHIEHLASVGQLVPMVDDAPHLWRAGVERSIGRIGTVTVAVVGDEAVGFCYGVVRALPDYLGGSKFATMPHFFVREDQRGLGVGRLLYRTFERWCADRGCTSIESYVAIGDERAARFWDSAGFVPEHTQIRRFLG</sequence>
<evidence type="ECO:0000259" key="1">
    <source>
        <dbReference type="PROSITE" id="PS51186"/>
    </source>
</evidence>
<dbReference type="EMBL" id="CAFBLR010000105">
    <property type="protein sequence ID" value="CAB4878201.1"/>
    <property type="molecule type" value="Genomic_DNA"/>
</dbReference>
<evidence type="ECO:0000313" key="4">
    <source>
        <dbReference type="EMBL" id="CAB4878201.1"/>
    </source>
</evidence>
<accession>A0A6J7E6C9</accession>
<name>A0A6J7E6C9_9ZZZZ</name>
<gene>
    <name evidence="2" type="ORF">UFOPK2602_01327</name>
    <name evidence="3" type="ORF">UFOPK2806_01483</name>
    <name evidence="4" type="ORF">UFOPK3417_01125</name>
    <name evidence="5" type="ORF">UFOPK4306_00834</name>
</gene>
<feature type="domain" description="N-acetyltransferase" evidence="1">
    <location>
        <begin position="21"/>
        <end position="160"/>
    </location>
</feature>
<evidence type="ECO:0000313" key="3">
    <source>
        <dbReference type="EMBL" id="CAB4758447.1"/>
    </source>
</evidence>
<dbReference type="Pfam" id="PF00583">
    <property type="entry name" value="Acetyltransf_1"/>
    <property type="match status" value="1"/>
</dbReference>
<dbReference type="PROSITE" id="PS51186">
    <property type="entry name" value="GNAT"/>
    <property type="match status" value="1"/>
</dbReference>
<dbReference type="EMBL" id="CAEZXX010000088">
    <property type="protein sequence ID" value="CAB4713971.1"/>
    <property type="molecule type" value="Genomic_DNA"/>
</dbReference>